<proteinExistence type="predicted"/>
<dbReference type="InterPro" id="IPR027302">
    <property type="entry name" value="Gln_synth_N_conserv_site"/>
</dbReference>
<protein>
    <submittedName>
        <fullName evidence="1">Uncharacterized protein</fullName>
    </submittedName>
</protein>
<dbReference type="Proteomes" id="UP000271974">
    <property type="component" value="Unassembled WGS sequence"/>
</dbReference>
<keyword evidence="2" id="KW-1185">Reference proteome</keyword>
<reference evidence="1 2" key="1">
    <citation type="submission" date="2019-01" db="EMBL/GenBank/DDBJ databases">
        <title>A draft genome assembly of the solar-powered sea slug Elysia chlorotica.</title>
        <authorList>
            <person name="Cai H."/>
            <person name="Li Q."/>
            <person name="Fang X."/>
            <person name="Li J."/>
            <person name="Curtis N.E."/>
            <person name="Altenburger A."/>
            <person name="Shibata T."/>
            <person name="Feng M."/>
            <person name="Maeda T."/>
            <person name="Schwartz J.A."/>
            <person name="Shigenobu S."/>
            <person name="Lundholm N."/>
            <person name="Nishiyama T."/>
            <person name="Yang H."/>
            <person name="Hasebe M."/>
            <person name="Li S."/>
            <person name="Pierce S.K."/>
            <person name="Wang J."/>
        </authorList>
    </citation>
    <scope>NUCLEOTIDE SEQUENCE [LARGE SCALE GENOMIC DNA]</scope>
    <source>
        <strain evidence="1">EC2010</strain>
        <tissue evidence="1">Whole organism of an adult</tissue>
    </source>
</reference>
<dbReference type="PROSITE" id="PS00180">
    <property type="entry name" value="GLNA_1"/>
    <property type="match status" value="1"/>
</dbReference>
<dbReference type="EMBL" id="RQTK01001284">
    <property type="protein sequence ID" value="RUS71022.1"/>
    <property type="molecule type" value="Genomic_DNA"/>
</dbReference>
<name>A0A433SPE8_ELYCH</name>
<feature type="non-terminal residue" evidence="1">
    <location>
        <position position="151"/>
    </location>
</feature>
<comment type="caution">
    <text evidence="1">The sequence shown here is derived from an EMBL/GenBank/DDBJ whole genome shotgun (WGS) entry which is preliminary data.</text>
</comment>
<gene>
    <name evidence="1" type="ORF">EGW08_021209</name>
</gene>
<dbReference type="AlphaFoldDB" id="A0A433SPE8"/>
<organism evidence="1 2">
    <name type="scientific">Elysia chlorotica</name>
    <name type="common">Eastern emerald elysia</name>
    <name type="synonym">Sea slug</name>
    <dbReference type="NCBI Taxonomy" id="188477"/>
    <lineage>
        <taxon>Eukaryota</taxon>
        <taxon>Metazoa</taxon>
        <taxon>Spiralia</taxon>
        <taxon>Lophotrochozoa</taxon>
        <taxon>Mollusca</taxon>
        <taxon>Gastropoda</taxon>
        <taxon>Heterobranchia</taxon>
        <taxon>Euthyneura</taxon>
        <taxon>Panpulmonata</taxon>
        <taxon>Sacoglossa</taxon>
        <taxon>Placobranchoidea</taxon>
        <taxon>Plakobranchidae</taxon>
        <taxon>Elysia</taxon>
    </lineage>
</organism>
<sequence length="151" mass="17083">MRCDLYSYSGNTFNAKAIALEHKPGKPFLKVHFHKPPNNAFMGSILRVSCLAAIGSTTPSLQLMLMDSTYKQLFWKVSWDGERDYTPPGHNKADSVKMMTRNGPTILSRFAFQVYKELDGSSFQCFTVDKKSENSYIEEEIAESPTSKQLN</sequence>
<evidence type="ECO:0000313" key="2">
    <source>
        <dbReference type="Proteomes" id="UP000271974"/>
    </source>
</evidence>
<evidence type="ECO:0000313" key="1">
    <source>
        <dbReference type="EMBL" id="RUS71022.1"/>
    </source>
</evidence>
<accession>A0A433SPE8</accession>